<feature type="compositionally biased region" description="Polar residues" evidence="1">
    <location>
        <begin position="127"/>
        <end position="137"/>
    </location>
</feature>
<feature type="compositionally biased region" description="Polar residues" evidence="1">
    <location>
        <begin position="193"/>
        <end position="210"/>
    </location>
</feature>
<evidence type="ECO:0000313" key="3">
    <source>
        <dbReference type="Proteomes" id="UP001151699"/>
    </source>
</evidence>
<dbReference type="AlphaFoldDB" id="A0A9Q0S6E9"/>
<comment type="caution">
    <text evidence="2">The sequence shown here is derived from an EMBL/GenBank/DDBJ whole genome shotgun (WGS) entry which is preliminary data.</text>
</comment>
<dbReference type="Proteomes" id="UP001151699">
    <property type="component" value="Chromosome A"/>
</dbReference>
<feature type="region of interest" description="Disordered" evidence="1">
    <location>
        <begin position="1"/>
        <end position="24"/>
    </location>
</feature>
<feature type="compositionally biased region" description="Polar residues" evidence="1">
    <location>
        <begin position="88"/>
        <end position="97"/>
    </location>
</feature>
<evidence type="ECO:0000256" key="1">
    <source>
        <dbReference type="SAM" id="MobiDB-lite"/>
    </source>
</evidence>
<feature type="compositionally biased region" description="Low complexity" evidence="1">
    <location>
        <begin position="253"/>
        <end position="268"/>
    </location>
</feature>
<accession>A0A9Q0S6E9</accession>
<protein>
    <submittedName>
        <fullName evidence="2">Uncharacterized protein</fullName>
    </submittedName>
</protein>
<dbReference type="EMBL" id="WJQU01000001">
    <property type="protein sequence ID" value="KAJ6647122.1"/>
    <property type="molecule type" value="Genomic_DNA"/>
</dbReference>
<sequence length="275" mass="30435">MESSPRCGTLPIPPPMPSSLPTQRLQTQIHEAPACVQNAMMTKDKKPFTYTPGGIDLSQIKSPRMARRIERNANCEGVTNVPKVSPLAQPNKTSVPSSIPVPSGMPVQVFPTGPPAPPPPPPKQPLNDANKTTNGTQRTEKTPIKNFEPPPIGFRPEIKIPPNPMATLKPAPKPQPKNDFWVEEYKKERSKSPLVQKNDQNNQTPNELSSTQQQQQQQPPTPKNENPTNNLSQTVEQRPSTPKRQWSPQRIATPTTESPQQQSESPSSKTNNRIE</sequence>
<feature type="non-terminal residue" evidence="2">
    <location>
        <position position="1"/>
    </location>
</feature>
<feature type="compositionally biased region" description="Low complexity" evidence="1">
    <location>
        <begin position="211"/>
        <end position="230"/>
    </location>
</feature>
<proteinExistence type="predicted"/>
<organism evidence="2 3">
    <name type="scientific">Pseudolycoriella hygida</name>
    <dbReference type="NCBI Taxonomy" id="35572"/>
    <lineage>
        <taxon>Eukaryota</taxon>
        <taxon>Metazoa</taxon>
        <taxon>Ecdysozoa</taxon>
        <taxon>Arthropoda</taxon>
        <taxon>Hexapoda</taxon>
        <taxon>Insecta</taxon>
        <taxon>Pterygota</taxon>
        <taxon>Neoptera</taxon>
        <taxon>Endopterygota</taxon>
        <taxon>Diptera</taxon>
        <taxon>Nematocera</taxon>
        <taxon>Sciaroidea</taxon>
        <taxon>Sciaridae</taxon>
        <taxon>Pseudolycoriella</taxon>
    </lineage>
</organism>
<gene>
    <name evidence="2" type="ORF">Bhyg_02342</name>
</gene>
<evidence type="ECO:0000313" key="2">
    <source>
        <dbReference type="EMBL" id="KAJ6647122.1"/>
    </source>
</evidence>
<feature type="compositionally biased region" description="Pro residues" evidence="1">
    <location>
        <begin position="148"/>
        <end position="164"/>
    </location>
</feature>
<name>A0A9Q0S6E9_9DIPT</name>
<feature type="compositionally biased region" description="Pro residues" evidence="1">
    <location>
        <begin position="112"/>
        <end position="124"/>
    </location>
</feature>
<dbReference type="OrthoDB" id="6107953at2759"/>
<feature type="region of interest" description="Disordered" evidence="1">
    <location>
        <begin position="80"/>
        <end position="275"/>
    </location>
</feature>
<feature type="compositionally biased region" description="Polar residues" evidence="1">
    <location>
        <begin position="231"/>
        <end position="252"/>
    </location>
</feature>
<keyword evidence="3" id="KW-1185">Reference proteome</keyword>
<reference evidence="2" key="1">
    <citation type="submission" date="2022-07" db="EMBL/GenBank/DDBJ databases">
        <authorList>
            <person name="Trinca V."/>
            <person name="Uliana J.V.C."/>
            <person name="Torres T.T."/>
            <person name="Ward R.J."/>
            <person name="Monesi N."/>
        </authorList>
    </citation>
    <scope>NUCLEOTIDE SEQUENCE</scope>
    <source>
        <strain evidence="2">HSMRA1968</strain>
        <tissue evidence="2">Whole embryos</tissue>
    </source>
</reference>